<dbReference type="OrthoDB" id="10361097at2759"/>
<name>A0A1R1YAC9_9FUNG</name>
<evidence type="ECO:0000313" key="1">
    <source>
        <dbReference type="EMBL" id="OMJ23828.1"/>
    </source>
</evidence>
<dbReference type="Proteomes" id="UP000187429">
    <property type="component" value="Unassembled WGS sequence"/>
</dbReference>
<accession>A0A1R1YAC9</accession>
<evidence type="ECO:0000313" key="2">
    <source>
        <dbReference type="Proteomes" id="UP000187429"/>
    </source>
</evidence>
<dbReference type="AlphaFoldDB" id="A0A1R1YAC9"/>
<sequence>MISISVYIRPHEYTIRSSRRRYVCFPLEQEDEPVLQLVLRPKGIGPECTGLKMVRVQKPLLLLILESDIPGGSESSLRMNHNDSGYTDVEASHLVSRSEGTVNISANHTPSNNCNARFQMRKISAVGKKST</sequence>
<proteinExistence type="predicted"/>
<gene>
    <name evidence="1" type="ORF">AYI69_g4850</name>
</gene>
<protein>
    <submittedName>
        <fullName evidence="1">Uncharacterized protein</fullName>
    </submittedName>
</protein>
<organism evidence="1 2">
    <name type="scientific">Smittium culicis</name>
    <dbReference type="NCBI Taxonomy" id="133412"/>
    <lineage>
        <taxon>Eukaryota</taxon>
        <taxon>Fungi</taxon>
        <taxon>Fungi incertae sedis</taxon>
        <taxon>Zoopagomycota</taxon>
        <taxon>Kickxellomycotina</taxon>
        <taxon>Harpellomycetes</taxon>
        <taxon>Harpellales</taxon>
        <taxon>Legeriomycetaceae</taxon>
        <taxon>Smittium</taxon>
    </lineage>
</organism>
<comment type="caution">
    <text evidence="1">The sequence shown here is derived from an EMBL/GenBank/DDBJ whole genome shotgun (WGS) entry which is preliminary data.</text>
</comment>
<dbReference type="EMBL" id="LSSM01001955">
    <property type="protein sequence ID" value="OMJ23828.1"/>
    <property type="molecule type" value="Genomic_DNA"/>
</dbReference>
<keyword evidence="2" id="KW-1185">Reference proteome</keyword>
<reference evidence="2" key="1">
    <citation type="submission" date="2017-01" db="EMBL/GenBank/DDBJ databases">
        <authorList>
            <person name="Wang Y."/>
            <person name="White M."/>
            <person name="Kvist S."/>
            <person name="Moncalvo J.-M."/>
        </authorList>
    </citation>
    <scope>NUCLEOTIDE SEQUENCE [LARGE SCALE GENOMIC DNA]</scope>
    <source>
        <strain evidence="2">ID-206-W2</strain>
    </source>
</reference>